<dbReference type="GO" id="GO:0030288">
    <property type="term" value="C:outer membrane-bounded periplasmic space"/>
    <property type="evidence" value="ECO:0007669"/>
    <property type="project" value="TreeGrafter"/>
</dbReference>
<comment type="similarity">
    <text evidence="1">Belongs to the bacterial solute-binding protein 3 family.</text>
</comment>
<dbReference type="AlphaFoldDB" id="A0A317RAD2"/>
<dbReference type="InterPro" id="IPR051455">
    <property type="entry name" value="Bact_solute-bind_prot3"/>
</dbReference>
<evidence type="ECO:0000256" key="3">
    <source>
        <dbReference type="ARBA" id="ARBA00022729"/>
    </source>
</evidence>
<protein>
    <submittedName>
        <fullName evidence="6">Amino acid ABC transporter substrate-binding protein (PAAT family)</fullName>
    </submittedName>
</protein>
<keyword evidence="7" id="KW-1185">Reference proteome</keyword>
<evidence type="ECO:0000256" key="1">
    <source>
        <dbReference type="ARBA" id="ARBA00010333"/>
    </source>
</evidence>
<gene>
    <name evidence="6" type="ORF">DFR36_10969</name>
</gene>
<dbReference type="Proteomes" id="UP000246483">
    <property type="component" value="Unassembled WGS sequence"/>
</dbReference>
<dbReference type="GO" id="GO:0005576">
    <property type="term" value="C:extracellular region"/>
    <property type="evidence" value="ECO:0007669"/>
    <property type="project" value="TreeGrafter"/>
</dbReference>
<dbReference type="Pfam" id="PF00497">
    <property type="entry name" value="SBP_bac_3"/>
    <property type="match status" value="1"/>
</dbReference>
<dbReference type="EMBL" id="QGUB01000009">
    <property type="protein sequence ID" value="PWW43717.1"/>
    <property type="molecule type" value="Genomic_DNA"/>
</dbReference>
<dbReference type="PANTHER" id="PTHR30085">
    <property type="entry name" value="AMINO ACID ABC TRANSPORTER PERMEASE"/>
    <property type="match status" value="1"/>
</dbReference>
<dbReference type="RefSeq" id="WP_040436071.1">
    <property type="nucleotide sequence ID" value="NZ_ALEE01000251.1"/>
</dbReference>
<sequence>MKKHLLAAAITLLAAGTAFAQAGDTLAKIKSSGAITLGVRESSGLGYTLGGGKYVGFHTEMGERIADDIQKQLGLPKLEIKYQPVTSQNRIPLVSNGTVDLECGSTTNNLARQKEVAFAVTTYVEEVRIAVNANSGITGIKDLNGKTIVTTTGTTSVQTLRKNKRAEGLNFKEVMGKDHADSFLMLETGRADAFIMDGSILAANISKSKNPQDFKIVGEVLSVEPIACMMRKDDPAFKKAVDDSIKRQIADGSLAKLYDKWFMQPIPPNNVKIGLPLSEATKEAWANPNDKPMESYEIK</sequence>
<proteinExistence type="inferred from homology"/>
<evidence type="ECO:0000313" key="6">
    <source>
        <dbReference type="EMBL" id="PWW43717.1"/>
    </source>
</evidence>
<evidence type="ECO:0000256" key="4">
    <source>
        <dbReference type="SAM" id="SignalP"/>
    </source>
</evidence>
<keyword evidence="2" id="KW-0813">Transport</keyword>
<dbReference type="InterPro" id="IPR001638">
    <property type="entry name" value="Solute-binding_3/MltF_N"/>
</dbReference>
<name>A0A317RAD2_9BURK</name>
<dbReference type="Gene3D" id="3.40.190.10">
    <property type="entry name" value="Periplasmic binding protein-like II"/>
    <property type="match status" value="2"/>
</dbReference>
<dbReference type="PANTHER" id="PTHR30085:SF2">
    <property type="entry name" value="GLUTAMATE_ASPARTATE IMPORT SOLUTE-BINDING PROTEIN"/>
    <property type="match status" value="1"/>
</dbReference>
<feature type="domain" description="Solute-binding protein family 3/N-terminal" evidence="5">
    <location>
        <begin position="34"/>
        <end position="265"/>
    </location>
</feature>
<dbReference type="GO" id="GO:0006865">
    <property type="term" value="P:amino acid transport"/>
    <property type="evidence" value="ECO:0007669"/>
    <property type="project" value="TreeGrafter"/>
</dbReference>
<keyword evidence="3 4" id="KW-0732">Signal</keyword>
<dbReference type="SUPFAM" id="SSF53850">
    <property type="entry name" value="Periplasmic binding protein-like II"/>
    <property type="match status" value="1"/>
</dbReference>
<dbReference type="SMART" id="SM00062">
    <property type="entry name" value="PBPb"/>
    <property type="match status" value="1"/>
</dbReference>
<feature type="signal peptide" evidence="4">
    <location>
        <begin position="1"/>
        <end position="20"/>
    </location>
</feature>
<reference evidence="6 7" key="1">
    <citation type="submission" date="2018-05" db="EMBL/GenBank/DDBJ databases">
        <title>Genomic Encyclopedia of Type Strains, Phase IV (KMG-IV): sequencing the most valuable type-strain genomes for metagenomic binning, comparative biology and taxonomic classification.</title>
        <authorList>
            <person name="Goeker M."/>
        </authorList>
    </citation>
    <scope>NUCLEOTIDE SEQUENCE [LARGE SCALE GENOMIC DNA]</scope>
    <source>
        <strain evidence="6 7">DSM 26006</strain>
    </source>
</reference>
<dbReference type="CDD" id="cd13688">
    <property type="entry name" value="PBP2_GltI_DEBP"/>
    <property type="match status" value="1"/>
</dbReference>
<accession>A0A317RAD2</accession>
<evidence type="ECO:0000313" key="7">
    <source>
        <dbReference type="Proteomes" id="UP000246483"/>
    </source>
</evidence>
<comment type="caution">
    <text evidence="6">The sequence shown here is derived from an EMBL/GenBank/DDBJ whole genome shotgun (WGS) entry which is preliminary data.</text>
</comment>
<dbReference type="OrthoDB" id="7240770at2"/>
<evidence type="ECO:0000259" key="5">
    <source>
        <dbReference type="SMART" id="SM00062"/>
    </source>
</evidence>
<evidence type="ECO:0000256" key="2">
    <source>
        <dbReference type="ARBA" id="ARBA00022448"/>
    </source>
</evidence>
<organism evidence="6 7">
    <name type="scientific">Melaminivora alkalimesophila</name>
    <dbReference type="NCBI Taxonomy" id="1165852"/>
    <lineage>
        <taxon>Bacteria</taxon>
        <taxon>Pseudomonadati</taxon>
        <taxon>Pseudomonadota</taxon>
        <taxon>Betaproteobacteria</taxon>
        <taxon>Burkholderiales</taxon>
        <taxon>Comamonadaceae</taxon>
        <taxon>Melaminivora</taxon>
    </lineage>
</organism>
<feature type="chain" id="PRO_5016262647" evidence="4">
    <location>
        <begin position="21"/>
        <end position="299"/>
    </location>
</feature>